<dbReference type="SUPFAM" id="SSF53067">
    <property type="entry name" value="Actin-like ATPase domain"/>
    <property type="match status" value="2"/>
</dbReference>
<dbReference type="InterPro" id="IPR003695">
    <property type="entry name" value="Ppx_GppA_N"/>
</dbReference>
<name>A0A2V3ZYQ2_9BACT</name>
<organism evidence="2 3">
    <name type="scientific">Marinifilum breve</name>
    <dbReference type="NCBI Taxonomy" id="2184082"/>
    <lineage>
        <taxon>Bacteria</taxon>
        <taxon>Pseudomonadati</taxon>
        <taxon>Bacteroidota</taxon>
        <taxon>Bacteroidia</taxon>
        <taxon>Marinilabiliales</taxon>
        <taxon>Marinifilaceae</taxon>
    </lineage>
</organism>
<accession>A0A2V3ZYQ2</accession>
<feature type="domain" description="Ppx/GppA phosphatase N-terminal" evidence="1">
    <location>
        <begin position="20"/>
        <end position="309"/>
    </location>
</feature>
<comment type="caution">
    <text evidence="2">The sequence shown here is derived from an EMBL/GenBank/DDBJ whole genome shotgun (WGS) entry which is preliminary data.</text>
</comment>
<dbReference type="AlphaFoldDB" id="A0A2V3ZYQ2"/>
<proteinExistence type="predicted"/>
<dbReference type="InterPro" id="IPR043129">
    <property type="entry name" value="ATPase_NBD"/>
</dbReference>
<dbReference type="Pfam" id="PF02541">
    <property type="entry name" value="Ppx-GppA"/>
    <property type="match status" value="1"/>
</dbReference>
<evidence type="ECO:0000259" key="1">
    <source>
        <dbReference type="Pfam" id="PF02541"/>
    </source>
</evidence>
<dbReference type="OrthoDB" id="9814545at2"/>
<dbReference type="CDD" id="cd24055">
    <property type="entry name" value="ASKHA_NBD_ChPPX-like"/>
    <property type="match status" value="1"/>
</dbReference>
<keyword evidence="3" id="KW-1185">Reference proteome</keyword>
<dbReference type="RefSeq" id="WP_110361044.1">
    <property type="nucleotide sequence ID" value="NZ_QFLI01000005.1"/>
</dbReference>
<gene>
    <name evidence="2" type="ORF">DF185_12245</name>
</gene>
<sequence length="323" mass="36341">MQKKRISVIDLGTNTFNLLVAEWSEGKHPNILHRSKYPTKIGKGGINQNKITDEAIQRAKNAFDEMNRISEEYNSIEKIAFATSAIRSAANGEEFVRLIEENYQVNIEIISGEREADLIYTGTKNAVELNHEAVAILDIGGGSNEIIIANNEKVFWKKSYPLGMTRLLEMFTPSDPMTKGDIAKVDEYLKEQLPDLFEALDLHNVKTLIGSSGSFDTFKQILLADGYQTNGLPESQFEIKLKDFFRLHQIFLSSSLEERKSIKGMDPVRVELMVVASIFINHLVKEAGFSKLYQSSYALKEGALFEHIEKNTNKTAAAVESKK</sequence>
<dbReference type="PANTHER" id="PTHR30005:SF0">
    <property type="entry name" value="RETROGRADE REGULATION PROTEIN 2"/>
    <property type="match status" value="1"/>
</dbReference>
<reference evidence="2 3" key="1">
    <citation type="submission" date="2018-05" db="EMBL/GenBank/DDBJ databases">
        <title>Marinifilum breve JC075T sp. nov., a marine bacterium isolated from Yongle Blue Hole in the South China Sea.</title>
        <authorList>
            <person name="Fu T."/>
        </authorList>
    </citation>
    <scope>NUCLEOTIDE SEQUENCE [LARGE SCALE GENOMIC DNA]</scope>
    <source>
        <strain evidence="2 3">JC075</strain>
    </source>
</reference>
<dbReference type="EMBL" id="QFLI01000005">
    <property type="protein sequence ID" value="PXY00677.1"/>
    <property type="molecule type" value="Genomic_DNA"/>
</dbReference>
<evidence type="ECO:0000313" key="3">
    <source>
        <dbReference type="Proteomes" id="UP000248079"/>
    </source>
</evidence>
<dbReference type="Gene3D" id="3.30.420.150">
    <property type="entry name" value="Exopolyphosphatase. Domain 2"/>
    <property type="match status" value="1"/>
</dbReference>
<dbReference type="Proteomes" id="UP000248079">
    <property type="component" value="Unassembled WGS sequence"/>
</dbReference>
<evidence type="ECO:0000313" key="2">
    <source>
        <dbReference type="EMBL" id="PXY00677.1"/>
    </source>
</evidence>
<dbReference type="Gene3D" id="3.30.420.40">
    <property type="match status" value="1"/>
</dbReference>
<protein>
    <submittedName>
        <fullName evidence="2">Phosphatase</fullName>
    </submittedName>
</protein>
<dbReference type="PANTHER" id="PTHR30005">
    <property type="entry name" value="EXOPOLYPHOSPHATASE"/>
    <property type="match status" value="1"/>
</dbReference>
<dbReference type="InterPro" id="IPR050273">
    <property type="entry name" value="GppA/Ppx_hydrolase"/>
</dbReference>